<organism evidence="2 3">
    <name type="scientific">Microbacterium istanbulense</name>
    <dbReference type="NCBI Taxonomy" id="3122049"/>
    <lineage>
        <taxon>Bacteria</taxon>
        <taxon>Bacillati</taxon>
        <taxon>Actinomycetota</taxon>
        <taxon>Actinomycetes</taxon>
        <taxon>Micrococcales</taxon>
        <taxon>Microbacteriaceae</taxon>
        <taxon>Microbacterium</taxon>
    </lineage>
</organism>
<reference evidence="2 3" key="1">
    <citation type="submission" date="2024-02" db="EMBL/GenBank/DDBJ databases">
        <authorList>
            <person name="Saticioglu I.B."/>
        </authorList>
    </citation>
    <scope>NUCLEOTIDE SEQUENCE [LARGE SCALE GENOMIC DNA]</scope>
    <source>
        <strain evidence="2 3">Mu-43</strain>
    </source>
</reference>
<dbReference type="PROSITE" id="PS50883">
    <property type="entry name" value="EAL"/>
    <property type="match status" value="1"/>
</dbReference>
<dbReference type="PANTHER" id="PTHR33121:SF70">
    <property type="entry name" value="SIGNALING PROTEIN YKOW"/>
    <property type="match status" value="1"/>
</dbReference>
<comment type="caution">
    <text evidence="2">The sequence shown here is derived from an EMBL/GenBank/DDBJ whole genome shotgun (WGS) entry which is preliminary data.</text>
</comment>
<protein>
    <submittedName>
        <fullName evidence="2">EAL domain-containing protein</fullName>
    </submittedName>
</protein>
<dbReference type="SUPFAM" id="SSF141868">
    <property type="entry name" value="EAL domain-like"/>
    <property type="match status" value="1"/>
</dbReference>
<evidence type="ECO:0000313" key="2">
    <source>
        <dbReference type="EMBL" id="MEJ1091479.1"/>
    </source>
</evidence>
<dbReference type="Proteomes" id="UP001366085">
    <property type="component" value="Unassembled WGS sequence"/>
</dbReference>
<gene>
    <name evidence="2" type="ORF">WDU93_07190</name>
</gene>
<sequence>MTFSADAPDWGLPARVVFQPLVDLHEWAVVGFEALARFEGVASPLEAFARAERDGRREELELTLIELAIASAPQLPEGLFITLNASGTTILEPRLPVMLATMARPWGLELFEAATPVNLTVVRERVTALGGQLLVDDAGAANADVPRISELRPDVVKIDRALFWKVTSDTQARAQLEDLLVAARAIGARVLVEGIAEAEHVDLARSLGADLGQGFHIGMPTPAAEVPAMLRELHRSSGVDAPGL</sequence>
<evidence type="ECO:0000313" key="3">
    <source>
        <dbReference type="Proteomes" id="UP001366085"/>
    </source>
</evidence>
<proteinExistence type="predicted"/>
<feature type="domain" description="EAL" evidence="1">
    <location>
        <begin position="1"/>
        <end position="234"/>
    </location>
</feature>
<dbReference type="SMART" id="SM00052">
    <property type="entry name" value="EAL"/>
    <property type="match status" value="1"/>
</dbReference>
<dbReference type="InterPro" id="IPR001633">
    <property type="entry name" value="EAL_dom"/>
</dbReference>
<dbReference type="PANTHER" id="PTHR33121">
    <property type="entry name" value="CYCLIC DI-GMP PHOSPHODIESTERASE PDEF"/>
    <property type="match status" value="1"/>
</dbReference>
<keyword evidence="3" id="KW-1185">Reference proteome</keyword>
<dbReference type="InterPro" id="IPR035919">
    <property type="entry name" value="EAL_sf"/>
</dbReference>
<accession>A0ABU8LJI0</accession>
<dbReference type="Gene3D" id="3.20.20.450">
    <property type="entry name" value="EAL domain"/>
    <property type="match status" value="1"/>
</dbReference>
<dbReference type="EMBL" id="JBBDGN010000005">
    <property type="protein sequence ID" value="MEJ1091479.1"/>
    <property type="molecule type" value="Genomic_DNA"/>
</dbReference>
<dbReference type="InterPro" id="IPR050706">
    <property type="entry name" value="Cyclic-di-GMP_PDE-like"/>
</dbReference>
<name>A0ABU8LJI0_9MICO</name>
<evidence type="ECO:0000259" key="1">
    <source>
        <dbReference type="PROSITE" id="PS50883"/>
    </source>
</evidence>
<dbReference type="Pfam" id="PF00563">
    <property type="entry name" value="EAL"/>
    <property type="match status" value="1"/>
</dbReference>
<dbReference type="CDD" id="cd01948">
    <property type="entry name" value="EAL"/>
    <property type="match status" value="1"/>
</dbReference>
<dbReference type="RefSeq" id="WP_337319042.1">
    <property type="nucleotide sequence ID" value="NZ_JBBDGN010000005.1"/>
</dbReference>